<reference evidence="1 2" key="1">
    <citation type="submission" date="2018-10" db="EMBL/GenBank/DDBJ databases">
        <title>Fifty Aureobasidium pullulans genomes reveal a recombining polyextremotolerant generalist.</title>
        <authorList>
            <person name="Gostincar C."/>
            <person name="Turk M."/>
            <person name="Zajc J."/>
            <person name="Gunde-Cimerman N."/>
        </authorList>
    </citation>
    <scope>NUCLEOTIDE SEQUENCE [LARGE SCALE GENOMIC DNA]</scope>
    <source>
        <strain evidence="1 2">EXF-1645</strain>
    </source>
</reference>
<accession>A0A4T0B2K7</accession>
<comment type="caution">
    <text evidence="1">The sequence shown here is derived from an EMBL/GenBank/DDBJ whole genome shotgun (WGS) entry which is preliminary data.</text>
</comment>
<dbReference type="AlphaFoldDB" id="A0A4T0B2K7"/>
<dbReference type="InterPro" id="IPR012337">
    <property type="entry name" value="RNaseH-like_sf"/>
</dbReference>
<evidence type="ECO:0000313" key="2">
    <source>
        <dbReference type="Proteomes" id="UP000308724"/>
    </source>
</evidence>
<dbReference type="SUPFAM" id="SSF53098">
    <property type="entry name" value="Ribonuclease H-like"/>
    <property type="match status" value="1"/>
</dbReference>
<dbReference type="Proteomes" id="UP000308724">
    <property type="component" value="Unassembled WGS sequence"/>
</dbReference>
<evidence type="ECO:0000313" key="1">
    <source>
        <dbReference type="EMBL" id="TIA27533.1"/>
    </source>
</evidence>
<sequence length="135" mass="16162">MKTIKSTRRLAQKFELLNGLVPITNNSTRWNNYYRMFERALACHETLSEWQWKYPELRKFALHKEEDWLVIQKTYDFLKQFLVLTKETEGDESTLEQVIIAMDYLRVHYDEATTEHAGNTPFLTALQSSRYVYES</sequence>
<gene>
    <name evidence="1" type="ORF">D6C78_11062</name>
</gene>
<dbReference type="EMBL" id="QZBZ01000905">
    <property type="protein sequence ID" value="TIA27533.1"/>
    <property type="molecule type" value="Genomic_DNA"/>
</dbReference>
<name>A0A4T0B2K7_AURPU</name>
<protein>
    <submittedName>
        <fullName evidence="1">Uncharacterized protein</fullName>
    </submittedName>
</protein>
<organism evidence="1 2">
    <name type="scientific">Aureobasidium pullulans</name>
    <name type="common">Black yeast</name>
    <name type="synonym">Pullularia pullulans</name>
    <dbReference type="NCBI Taxonomy" id="5580"/>
    <lineage>
        <taxon>Eukaryota</taxon>
        <taxon>Fungi</taxon>
        <taxon>Dikarya</taxon>
        <taxon>Ascomycota</taxon>
        <taxon>Pezizomycotina</taxon>
        <taxon>Dothideomycetes</taxon>
        <taxon>Dothideomycetidae</taxon>
        <taxon>Dothideales</taxon>
        <taxon>Saccotheciaceae</taxon>
        <taxon>Aureobasidium</taxon>
    </lineage>
</organism>
<proteinExistence type="predicted"/>